<name>A0A6A6G232_9PEZI</name>
<dbReference type="Proteomes" id="UP000799538">
    <property type="component" value="Unassembled WGS sequence"/>
</dbReference>
<dbReference type="InterPro" id="IPR000073">
    <property type="entry name" value="AB_hydrolase_1"/>
</dbReference>
<evidence type="ECO:0000313" key="4">
    <source>
        <dbReference type="Proteomes" id="UP000799538"/>
    </source>
</evidence>
<dbReference type="CDD" id="cd12809">
    <property type="entry name" value="Esterase_713_like-2"/>
    <property type="match status" value="1"/>
</dbReference>
<organism evidence="3 4">
    <name type="scientific">Elsinoe ampelina</name>
    <dbReference type="NCBI Taxonomy" id="302913"/>
    <lineage>
        <taxon>Eukaryota</taxon>
        <taxon>Fungi</taxon>
        <taxon>Dikarya</taxon>
        <taxon>Ascomycota</taxon>
        <taxon>Pezizomycotina</taxon>
        <taxon>Dothideomycetes</taxon>
        <taxon>Dothideomycetidae</taxon>
        <taxon>Myriangiales</taxon>
        <taxon>Elsinoaceae</taxon>
        <taxon>Elsinoe</taxon>
    </lineage>
</organism>
<gene>
    <name evidence="3" type="ORF">BDZ85DRAFT_322278</name>
</gene>
<dbReference type="GO" id="GO:0016787">
    <property type="term" value="F:hydrolase activity"/>
    <property type="evidence" value="ECO:0007669"/>
    <property type="project" value="UniProtKB-KW"/>
</dbReference>
<dbReference type="AlphaFoldDB" id="A0A6A6G232"/>
<keyword evidence="1" id="KW-0732">Signal</keyword>
<dbReference type="InterPro" id="IPR029058">
    <property type="entry name" value="AB_hydrolase_fold"/>
</dbReference>
<proteinExistence type="predicted"/>
<protein>
    <submittedName>
        <fullName evidence="3">Alpha/beta hydrolase family-domain-containing protein</fullName>
    </submittedName>
</protein>
<dbReference type="SUPFAM" id="SSF53474">
    <property type="entry name" value="alpha/beta-Hydrolases"/>
    <property type="match status" value="1"/>
</dbReference>
<dbReference type="PANTHER" id="PTHR43194:SF4">
    <property type="entry name" value="AB HYDROLASE-1 DOMAIN-CONTAINING PROTEIN"/>
    <property type="match status" value="1"/>
</dbReference>
<evidence type="ECO:0000313" key="3">
    <source>
        <dbReference type="EMBL" id="KAF2219490.1"/>
    </source>
</evidence>
<dbReference type="Gene3D" id="3.40.50.1820">
    <property type="entry name" value="alpha/beta hydrolase"/>
    <property type="match status" value="1"/>
</dbReference>
<accession>A0A6A6G232</accession>
<feature type="domain" description="AB hydrolase-1" evidence="2">
    <location>
        <begin position="69"/>
        <end position="366"/>
    </location>
</feature>
<feature type="chain" id="PRO_5025545317" evidence="1">
    <location>
        <begin position="20"/>
        <end position="376"/>
    </location>
</feature>
<dbReference type="OrthoDB" id="9978720at2759"/>
<dbReference type="EMBL" id="ML992516">
    <property type="protein sequence ID" value="KAF2219490.1"/>
    <property type="molecule type" value="Genomic_DNA"/>
</dbReference>
<sequence length="376" mass="40791">MGCISRLLLAGFLTLSAVAQEVPTIRTFSYVGGEYADDGTGTGESIFRNQLYVEKLEPFNHTNPQPAPIVLIHGQAQTGTNFLDKPDGGRGWASNFISAGYTVYIVDQTFRGRSPWQPGAGAARPSVYSAEYISRRFTAGKLYNTSWPQASLQTQWPGNGTKGDPIFDAFYSANVQFILNATYQQSTVQRAGAALLDTIGRPTILLGHSQGGILPLLIADARPDLIHSLVLLEPSGPPFQEAVFSTNAARAYGLTDIPLNYSPPLSSPSDLVRQVYPPPVPNSDNSTVPCILQAQDPAPRQLPNFVDKRILVVVGEASYHAPYDYCTVEYLRQAGAKGTDFLELGKAGIKGNGHLSFLERNSDEVWAKVEGWVRGV</sequence>
<dbReference type="PANTHER" id="PTHR43194">
    <property type="entry name" value="HYDROLASE ALPHA/BETA FOLD FAMILY"/>
    <property type="match status" value="1"/>
</dbReference>
<dbReference type="InterPro" id="IPR050228">
    <property type="entry name" value="Carboxylesterase_BioH"/>
</dbReference>
<feature type="signal peptide" evidence="1">
    <location>
        <begin position="1"/>
        <end position="19"/>
    </location>
</feature>
<reference evidence="4" key="1">
    <citation type="journal article" date="2020" name="Stud. Mycol.">
        <title>101 Dothideomycetes genomes: A test case for predicting lifestyles and emergence of pathogens.</title>
        <authorList>
            <person name="Haridas S."/>
            <person name="Albert R."/>
            <person name="Binder M."/>
            <person name="Bloem J."/>
            <person name="LaButti K."/>
            <person name="Salamov A."/>
            <person name="Andreopoulos B."/>
            <person name="Baker S."/>
            <person name="Barry K."/>
            <person name="Bills G."/>
            <person name="Bluhm B."/>
            <person name="Cannon C."/>
            <person name="Castanera R."/>
            <person name="Culley D."/>
            <person name="Daum C."/>
            <person name="Ezra D."/>
            <person name="Gonzalez J."/>
            <person name="Henrissat B."/>
            <person name="Kuo A."/>
            <person name="Liang C."/>
            <person name="Lipzen A."/>
            <person name="Lutzoni F."/>
            <person name="Magnuson J."/>
            <person name="Mondo S."/>
            <person name="Nolan M."/>
            <person name="Ohm R."/>
            <person name="Pangilinan J."/>
            <person name="Park H.-J."/>
            <person name="Ramirez L."/>
            <person name="Alfaro M."/>
            <person name="Sun H."/>
            <person name="Tritt A."/>
            <person name="Yoshinaga Y."/>
            <person name="Zwiers L.-H."/>
            <person name="Turgeon B."/>
            <person name="Goodwin S."/>
            <person name="Spatafora J."/>
            <person name="Crous P."/>
            <person name="Grigoriev I."/>
        </authorList>
    </citation>
    <scope>NUCLEOTIDE SEQUENCE [LARGE SCALE GENOMIC DNA]</scope>
    <source>
        <strain evidence="4">CECT 20119</strain>
    </source>
</reference>
<dbReference type="Pfam" id="PF12697">
    <property type="entry name" value="Abhydrolase_6"/>
    <property type="match status" value="1"/>
</dbReference>
<keyword evidence="4" id="KW-1185">Reference proteome</keyword>
<keyword evidence="3" id="KW-0378">Hydrolase</keyword>
<evidence type="ECO:0000259" key="2">
    <source>
        <dbReference type="Pfam" id="PF12697"/>
    </source>
</evidence>
<evidence type="ECO:0000256" key="1">
    <source>
        <dbReference type="SAM" id="SignalP"/>
    </source>
</evidence>